<gene>
    <name evidence="11" type="ORF">B0I36DRAFT_395204</name>
</gene>
<dbReference type="PRINTS" id="PR00092">
    <property type="entry name" value="TYROSINASE"/>
</dbReference>
<protein>
    <recommendedName>
        <fullName evidence="2">tyrosinase</fullName>
        <ecNumber evidence="2">1.14.18.1</ecNumber>
    </recommendedName>
</protein>
<evidence type="ECO:0000256" key="3">
    <source>
        <dbReference type="ARBA" id="ARBA00022723"/>
    </source>
</evidence>
<feature type="region of interest" description="Disordered" evidence="8">
    <location>
        <begin position="401"/>
        <end position="420"/>
    </location>
</feature>
<dbReference type="RefSeq" id="XP_046006695.1">
    <property type="nucleotide sequence ID" value="XM_046161520.1"/>
</dbReference>
<dbReference type="SUPFAM" id="SSF48056">
    <property type="entry name" value="Di-copper centre-containing domain"/>
    <property type="match status" value="1"/>
</dbReference>
<dbReference type="GeneID" id="70191066"/>
<dbReference type="Proteomes" id="UP000756346">
    <property type="component" value="Unassembled WGS sequence"/>
</dbReference>
<reference evidence="11" key="1">
    <citation type="journal article" date="2021" name="Nat. Commun.">
        <title>Genetic determinants of endophytism in the Arabidopsis root mycobiome.</title>
        <authorList>
            <person name="Mesny F."/>
            <person name="Miyauchi S."/>
            <person name="Thiergart T."/>
            <person name="Pickel B."/>
            <person name="Atanasova L."/>
            <person name="Karlsson M."/>
            <person name="Huettel B."/>
            <person name="Barry K.W."/>
            <person name="Haridas S."/>
            <person name="Chen C."/>
            <person name="Bauer D."/>
            <person name="Andreopoulos W."/>
            <person name="Pangilinan J."/>
            <person name="LaButti K."/>
            <person name="Riley R."/>
            <person name="Lipzen A."/>
            <person name="Clum A."/>
            <person name="Drula E."/>
            <person name="Henrissat B."/>
            <person name="Kohler A."/>
            <person name="Grigoriev I.V."/>
            <person name="Martin F.M."/>
            <person name="Hacquard S."/>
        </authorList>
    </citation>
    <scope>NUCLEOTIDE SEQUENCE</scope>
    <source>
        <strain evidence="11">MPI-CAGE-CH-0230</strain>
    </source>
</reference>
<dbReference type="PROSITE" id="PS00497">
    <property type="entry name" value="TYROSINASE_1"/>
    <property type="match status" value="1"/>
</dbReference>
<dbReference type="EC" id="1.14.18.1" evidence="2"/>
<feature type="domain" description="Tyrosinase copper-binding" evidence="9">
    <location>
        <begin position="65"/>
        <end position="82"/>
    </location>
</feature>
<comment type="similarity">
    <text evidence="1">Belongs to the tyrosinase family.</text>
</comment>
<dbReference type="Pfam" id="PF00264">
    <property type="entry name" value="Tyrosinase"/>
    <property type="match status" value="1"/>
</dbReference>
<name>A0A9P8XUP2_9PEZI</name>
<evidence type="ECO:0000256" key="4">
    <source>
        <dbReference type="ARBA" id="ARBA00023008"/>
    </source>
</evidence>
<comment type="catalytic activity">
    <reaction evidence="7">
        <text>L-tyrosine + O2 = L-dopaquinone + H2O</text>
        <dbReference type="Rhea" id="RHEA:18117"/>
        <dbReference type="ChEBI" id="CHEBI:15377"/>
        <dbReference type="ChEBI" id="CHEBI:15379"/>
        <dbReference type="ChEBI" id="CHEBI:57924"/>
        <dbReference type="ChEBI" id="CHEBI:58315"/>
        <dbReference type="EC" id="1.14.18.1"/>
    </reaction>
</comment>
<evidence type="ECO:0000313" key="12">
    <source>
        <dbReference type="Proteomes" id="UP000756346"/>
    </source>
</evidence>
<dbReference type="InterPro" id="IPR002227">
    <property type="entry name" value="Tyrosinase_Cu-bd"/>
</dbReference>
<dbReference type="InterPro" id="IPR050316">
    <property type="entry name" value="Tyrosinase/Hemocyanin"/>
</dbReference>
<dbReference type="GO" id="GO:0042438">
    <property type="term" value="P:melanin biosynthetic process"/>
    <property type="evidence" value="ECO:0007669"/>
    <property type="project" value="UniProtKB-KW"/>
</dbReference>
<evidence type="ECO:0000259" key="10">
    <source>
        <dbReference type="PROSITE" id="PS00498"/>
    </source>
</evidence>
<dbReference type="OrthoDB" id="6132182at2759"/>
<evidence type="ECO:0000256" key="8">
    <source>
        <dbReference type="SAM" id="MobiDB-lite"/>
    </source>
</evidence>
<dbReference type="GO" id="GO:0004503">
    <property type="term" value="F:tyrosinase activity"/>
    <property type="evidence" value="ECO:0007669"/>
    <property type="project" value="UniProtKB-EC"/>
</dbReference>
<keyword evidence="12" id="KW-1185">Reference proteome</keyword>
<dbReference type="Gene3D" id="1.10.1280.10">
    <property type="entry name" value="Di-copper center containing domain from catechol oxidase"/>
    <property type="match status" value="1"/>
</dbReference>
<feature type="compositionally biased region" description="Low complexity" evidence="8">
    <location>
        <begin position="402"/>
        <end position="411"/>
    </location>
</feature>
<dbReference type="PANTHER" id="PTHR11474">
    <property type="entry name" value="TYROSINASE FAMILY MEMBER"/>
    <property type="match status" value="1"/>
</dbReference>
<evidence type="ECO:0000256" key="2">
    <source>
        <dbReference type="ARBA" id="ARBA00011906"/>
    </source>
</evidence>
<dbReference type="InterPro" id="IPR008922">
    <property type="entry name" value="Di-copper_centre_dom_sf"/>
</dbReference>
<dbReference type="EMBL" id="JAGTJQ010000011">
    <property type="protein sequence ID" value="KAH7018428.1"/>
    <property type="molecule type" value="Genomic_DNA"/>
</dbReference>
<dbReference type="PROSITE" id="PS00498">
    <property type="entry name" value="TYROSINASE_2"/>
    <property type="match status" value="1"/>
</dbReference>
<keyword evidence="4" id="KW-0186">Copper</keyword>
<evidence type="ECO:0000256" key="1">
    <source>
        <dbReference type="ARBA" id="ARBA00009928"/>
    </source>
</evidence>
<dbReference type="GO" id="GO:0046872">
    <property type="term" value="F:metal ion binding"/>
    <property type="evidence" value="ECO:0007669"/>
    <property type="project" value="UniProtKB-KW"/>
</dbReference>
<evidence type="ECO:0000256" key="6">
    <source>
        <dbReference type="ARBA" id="ARBA00048233"/>
    </source>
</evidence>
<organism evidence="11 12">
    <name type="scientific">Microdochium trichocladiopsis</name>
    <dbReference type="NCBI Taxonomy" id="1682393"/>
    <lineage>
        <taxon>Eukaryota</taxon>
        <taxon>Fungi</taxon>
        <taxon>Dikarya</taxon>
        <taxon>Ascomycota</taxon>
        <taxon>Pezizomycotina</taxon>
        <taxon>Sordariomycetes</taxon>
        <taxon>Xylariomycetidae</taxon>
        <taxon>Xylariales</taxon>
        <taxon>Microdochiaceae</taxon>
        <taxon>Microdochium</taxon>
    </lineage>
</organism>
<feature type="domain" description="Tyrosinase copper-binding" evidence="10">
    <location>
        <begin position="303"/>
        <end position="314"/>
    </location>
</feature>
<proteinExistence type="inferred from homology"/>
<keyword evidence="5" id="KW-0470">Melanin biosynthesis</keyword>
<evidence type="ECO:0000313" key="11">
    <source>
        <dbReference type="EMBL" id="KAH7018428.1"/>
    </source>
</evidence>
<comment type="caution">
    <text evidence="11">The sequence shown here is derived from an EMBL/GenBank/DDBJ whole genome shotgun (WGS) entry which is preliminary data.</text>
</comment>
<keyword evidence="3" id="KW-0479">Metal-binding</keyword>
<accession>A0A9P8XUP2</accession>
<dbReference type="AlphaFoldDB" id="A0A9P8XUP2"/>
<comment type="catalytic activity">
    <reaction evidence="6">
        <text>2 L-dopa + O2 = 2 L-dopaquinone + 2 H2O</text>
        <dbReference type="Rhea" id="RHEA:34287"/>
        <dbReference type="ChEBI" id="CHEBI:15377"/>
        <dbReference type="ChEBI" id="CHEBI:15379"/>
        <dbReference type="ChEBI" id="CHEBI:57504"/>
        <dbReference type="ChEBI" id="CHEBI:57924"/>
        <dbReference type="EC" id="1.14.18.1"/>
    </reaction>
</comment>
<sequence>MAVIRKNIRTLSKPELDNLVKAFAGIQALPPNDPNSFFMIAGYHGEPFRGAGYGSPQWWGGYCNHGNVLFPTWHRAYLFRLEQAMQSIVPGVALPYWDETEPASLQEGIPGVFLTKQWKYADGTVIDNPLYSYKFQAKIIDRLSPIPDANYTKPSGYQTVRYPFSGLVGTADDAKVTAQHNSDLEAKGQVYTDQLLNGNIVTWLNASHFVNSDGKIVNAGVKDKWAACLNAPNYTAFSNTTSAQQWNDDNSDTTGYTTVVPLESPHNSIHLAVGGFEVQGQGNSDQYAGANGDMGENDTAAFDPIFYFHHCFVDLAFALWQHRTGHAQSFDIIHGYPGTNSVDSQGPTPGVAGGTWLNLDSPLDPFKKPGCNTPMTSRDVMDITKLGYSYQYHGALGAMPEPGGAPQLGAPTPAPGAGGPNPMDEPAPVLAVSNINRANIGGSFMVTAWAKPADGSGDKVLVGTEAILSRWHVSGCANCQNHLEVRVHMPLHGWSKREAENMDFEVKVHTRQPLGDNFVVFECGQYHCKDVKDILPSWCQMPQEAASGFPWLDSGF</sequence>
<evidence type="ECO:0000256" key="5">
    <source>
        <dbReference type="ARBA" id="ARBA00023101"/>
    </source>
</evidence>
<evidence type="ECO:0000256" key="7">
    <source>
        <dbReference type="ARBA" id="ARBA00048881"/>
    </source>
</evidence>
<dbReference type="PANTHER" id="PTHR11474:SF76">
    <property type="entry name" value="SHKT DOMAIN-CONTAINING PROTEIN"/>
    <property type="match status" value="1"/>
</dbReference>
<evidence type="ECO:0000259" key="9">
    <source>
        <dbReference type="PROSITE" id="PS00497"/>
    </source>
</evidence>